<dbReference type="EMBL" id="QLMA01000005">
    <property type="protein sequence ID" value="RAJ80268.1"/>
    <property type="molecule type" value="Genomic_DNA"/>
</dbReference>
<evidence type="ECO:0000313" key="2">
    <source>
        <dbReference type="Proteomes" id="UP000249819"/>
    </source>
</evidence>
<keyword evidence="2" id="KW-1185">Reference proteome</keyword>
<comment type="caution">
    <text evidence="1">The sequence shown here is derived from an EMBL/GenBank/DDBJ whole genome shotgun (WGS) entry which is preliminary data.</text>
</comment>
<sequence length="69" mass="8077">MRNNLLNELQELLASTPILLRNRVCEECDWSLSSYYRKSKPFNDLKDGPALHLEISNAEKELIKRMAKE</sequence>
<protein>
    <submittedName>
        <fullName evidence="1">Uncharacterized protein</fullName>
    </submittedName>
</protein>
<name>A0A327W5K4_9BACT</name>
<evidence type="ECO:0000313" key="1">
    <source>
        <dbReference type="EMBL" id="RAJ80268.1"/>
    </source>
</evidence>
<organism evidence="1 2">
    <name type="scientific">Chitinophaga dinghuensis</name>
    <dbReference type="NCBI Taxonomy" id="1539050"/>
    <lineage>
        <taxon>Bacteria</taxon>
        <taxon>Pseudomonadati</taxon>
        <taxon>Bacteroidota</taxon>
        <taxon>Chitinophagia</taxon>
        <taxon>Chitinophagales</taxon>
        <taxon>Chitinophagaceae</taxon>
        <taxon>Chitinophaga</taxon>
    </lineage>
</organism>
<gene>
    <name evidence="1" type="ORF">CLV59_105376</name>
</gene>
<proteinExistence type="predicted"/>
<accession>A0A327W5K4</accession>
<dbReference type="AlphaFoldDB" id="A0A327W5K4"/>
<reference evidence="1 2" key="1">
    <citation type="submission" date="2018-06" db="EMBL/GenBank/DDBJ databases">
        <title>Genomic Encyclopedia of Archaeal and Bacterial Type Strains, Phase II (KMG-II): from individual species to whole genera.</title>
        <authorList>
            <person name="Goeker M."/>
        </authorList>
    </citation>
    <scope>NUCLEOTIDE SEQUENCE [LARGE SCALE GENOMIC DNA]</scope>
    <source>
        <strain evidence="1 2">DSM 29821</strain>
    </source>
</reference>
<dbReference type="Proteomes" id="UP000249819">
    <property type="component" value="Unassembled WGS sequence"/>
</dbReference>